<name>A0A7W6HZP8_9BACT</name>
<accession>A0A7W6HZP8</accession>
<protein>
    <recommendedName>
        <fullName evidence="3">DUF4625 domain-containing protein</fullName>
    </recommendedName>
</protein>
<evidence type="ECO:0008006" key="3">
    <source>
        <dbReference type="Google" id="ProtNLM"/>
    </source>
</evidence>
<dbReference type="GeneID" id="93099913"/>
<reference evidence="1 2" key="1">
    <citation type="submission" date="2020-08" db="EMBL/GenBank/DDBJ databases">
        <title>Genomic Encyclopedia of Type Strains, Phase IV (KMG-IV): sequencing the most valuable type-strain genomes for metagenomic binning, comparative biology and taxonomic classification.</title>
        <authorList>
            <person name="Goeker M."/>
        </authorList>
    </citation>
    <scope>NUCLEOTIDE SEQUENCE [LARGE SCALE GENOMIC DNA]</scope>
    <source>
        <strain evidence="1 2">DSM 105721</strain>
    </source>
</reference>
<evidence type="ECO:0000313" key="2">
    <source>
        <dbReference type="Proteomes" id="UP000546007"/>
    </source>
</evidence>
<comment type="caution">
    <text evidence="1">The sequence shown here is derived from an EMBL/GenBank/DDBJ whole genome shotgun (WGS) entry which is preliminary data.</text>
</comment>
<evidence type="ECO:0000313" key="1">
    <source>
        <dbReference type="EMBL" id="MBB4027956.1"/>
    </source>
</evidence>
<sequence>MKRMYWIANCLLLIGMLQTGCQDRTVGFLDIRHAAYAPDSMIVKAGLDPDDDAYQIKFKIPWQSGEMEGVEGTNPVKYTIRNVRSEHPEAVAQFRMFGRGRVELPWNHTVPVGRYVIDMRISNEGHFCDLDSIFIVIVR</sequence>
<proteinExistence type="predicted"/>
<dbReference type="Proteomes" id="UP000546007">
    <property type="component" value="Unassembled WGS sequence"/>
</dbReference>
<organism evidence="1 2">
    <name type="scientific">Butyricimonas faecihominis</name>
    <dbReference type="NCBI Taxonomy" id="1472416"/>
    <lineage>
        <taxon>Bacteria</taxon>
        <taxon>Pseudomonadati</taxon>
        <taxon>Bacteroidota</taxon>
        <taxon>Bacteroidia</taxon>
        <taxon>Bacteroidales</taxon>
        <taxon>Odoribacteraceae</taxon>
        <taxon>Butyricimonas</taxon>
    </lineage>
</organism>
<dbReference type="EMBL" id="JACIES010000014">
    <property type="protein sequence ID" value="MBB4027956.1"/>
    <property type="molecule type" value="Genomic_DNA"/>
</dbReference>
<dbReference type="AlphaFoldDB" id="A0A7W6HZP8"/>
<gene>
    <name evidence="1" type="ORF">GGR14_003773</name>
</gene>
<dbReference type="RefSeq" id="WP_229783030.1">
    <property type="nucleotide sequence ID" value="NZ_AP028155.1"/>
</dbReference>
<keyword evidence="2" id="KW-1185">Reference proteome</keyword>